<dbReference type="PROSITE" id="PS51186">
    <property type="entry name" value="GNAT"/>
    <property type="match status" value="1"/>
</dbReference>
<proteinExistence type="predicted"/>
<dbReference type="Gene3D" id="3.40.630.30">
    <property type="match status" value="1"/>
</dbReference>
<sequence length="189" mass="21942">MHLLLKQRGHIMKFTTERLTIRPFEPEDMTAVFAIYQDENVCKYLLHNSWTQSDLRRNFTKKLNNNKLTKDTVLNLAVLRADQVIGDLSVWYTDMKDTIEIGYSFLPVSAGQGYATEAVKGLINMLFDTFGCHRIQANLDARNRESEKLCQRVGMRKEAHFIQDFWNKGEWTDSLVYGLLQTEHLQGHA</sequence>
<keyword evidence="3" id="KW-1185">Reference proteome</keyword>
<organism evidence="2 3">
    <name type="scientific">Amphibacillus marinus</name>
    <dbReference type="NCBI Taxonomy" id="872970"/>
    <lineage>
        <taxon>Bacteria</taxon>
        <taxon>Bacillati</taxon>
        <taxon>Bacillota</taxon>
        <taxon>Bacilli</taxon>
        <taxon>Bacillales</taxon>
        <taxon>Bacillaceae</taxon>
        <taxon>Amphibacillus</taxon>
    </lineage>
</organism>
<evidence type="ECO:0000313" key="2">
    <source>
        <dbReference type="EMBL" id="SEO01489.1"/>
    </source>
</evidence>
<dbReference type="Pfam" id="PF13302">
    <property type="entry name" value="Acetyltransf_3"/>
    <property type="match status" value="1"/>
</dbReference>
<dbReference type="GO" id="GO:0016747">
    <property type="term" value="F:acyltransferase activity, transferring groups other than amino-acyl groups"/>
    <property type="evidence" value="ECO:0007669"/>
    <property type="project" value="InterPro"/>
</dbReference>
<reference evidence="2 3" key="1">
    <citation type="submission" date="2016-10" db="EMBL/GenBank/DDBJ databases">
        <authorList>
            <person name="de Groot N.N."/>
        </authorList>
    </citation>
    <scope>NUCLEOTIDE SEQUENCE [LARGE SCALE GENOMIC DNA]</scope>
    <source>
        <strain evidence="2 3">CGMCC 1.10434</strain>
    </source>
</reference>
<protein>
    <submittedName>
        <fullName evidence="2">Protein N-acetyltransferase, RimJ/RimL family</fullName>
    </submittedName>
</protein>
<evidence type="ECO:0000259" key="1">
    <source>
        <dbReference type="PROSITE" id="PS51186"/>
    </source>
</evidence>
<gene>
    <name evidence="2" type="ORF">SAMN04488134_103123</name>
</gene>
<dbReference type="InterPro" id="IPR016181">
    <property type="entry name" value="Acyl_CoA_acyltransferase"/>
</dbReference>
<dbReference type="SUPFAM" id="SSF55729">
    <property type="entry name" value="Acyl-CoA N-acyltransferases (Nat)"/>
    <property type="match status" value="1"/>
</dbReference>
<dbReference type="PANTHER" id="PTHR43792:SF1">
    <property type="entry name" value="N-ACETYLTRANSFERASE DOMAIN-CONTAINING PROTEIN"/>
    <property type="match status" value="1"/>
</dbReference>
<dbReference type="PANTHER" id="PTHR43792">
    <property type="entry name" value="GNAT FAMILY, PUTATIVE (AFU_ORTHOLOGUE AFUA_3G00765)-RELATED-RELATED"/>
    <property type="match status" value="1"/>
</dbReference>
<dbReference type="InterPro" id="IPR000182">
    <property type="entry name" value="GNAT_dom"/>
</dbReference>
<evidence type="ECO:0000313" key="3">
    <source>
        <dbReference type="Proteomes" id="UP000199300"/>
    </source>
</evidence>
<dbReference type="Proteomes" id="UP000199300">
    <property type="component" value="Unassembled WGS sequence"/>
</dbReference>
<dbReference type="STRING" id="872970.SAMN04488134_103123"/>
<keyword evidence="2" id="KW-0808">Transferase</keyword>
<name>A0A1H8L8U0_9BACI</name>
<accession>A0A1H8L8U0</accession>
<dbReference type="EMBL" id="FODJ01000003">
    <property type="protein sequence ID" value="SEO01489.1"/>
    <property type="molecule type" value="Genomic_DNA"/>
</dbReference>
<dbReference type="AlphaFoldDB" id="A0A1H8L8U0"/>
<dbReference type="InterPro" id="IPR051531">
    <property type="entry name" value="N-acetyltransferase"/>
</dbReference>
<feature type="domain" description="N-acetyltransferase" evidence="1">
    <location>
        <begin position="19"/>
        <end position="182"/>
    </location>
</feature>